<dbReference type="InterPro" id="IPR013525">
    <property type="entry name" value="ABC2_TM"/>
</dbReference>
<feature type="transmembrane region" description="Helical" evidence="5">
    <location>
        <begin position="21"/>
        <end position="41"/>
    </location>
</feature>
<dbReference type="STRING" id="1434123.MSVAZ_3238"/>
<dbReference type="InterPro" id="IPR000412">
    <property type="entry name" value="ABC_2_transport"/>
</dbReference>
<dbReference type="AlphaFoldDB" id="A0A0E3Q8S3"/>
<reference evidence="7 8" key="1">
    <citation type="submission" date="2014-07" db="EMBL/GenBank/DDBJ databases">
        <title>Methanogenic archaea and the global carbon cycle.</title>
        <authorList>
            <person name="Henriksen J.R."/>
            <person name="Luke J."/>
            <person name="Reinhart S."/>
            <person name="Benedict M.N."/>
            <person name="Youngblut N.D."/>
            <person name="Metcalf M.E."/>
            <person name="Whitaker R.J."/>
            <person name="Metcalf W.W."/>
        </authorList>
    </citation>
    <scope>NUCLEOTIDE SEQUENCE [LARGE SCALE GENOMIC DNA]</scope>
    <source>
        <strain evidence="7 8">Z-761</strain>
    </source>
</reference>
<sequence>MSFEFRAIYWREMLKYFRYKSVLVTSMIQPVMWLAFFGLAMSDSFDKLTSLVPNEPGVPVVKYITYMGAGIIAMDVLFSSLFGGTTLMFDKKFSLLRETLASPVPRSHIILGVGLSGVTKALFQTFIIIGFGKLVGMEFFKGYTLIETFIAIVGIMLLVAIFTLGFLFLSGSIAITVENPEGMQSILTLVSMPIFFVSNALYPIDGFPTILKVLSMFNPLTLLAGGIRYFALGTNFSVMGNHYIYTPVDIVVSFLGLIFFALIMLSAAMWRFNKVDI</sequence>
<dbReference type="PANTHER" id="PTHR43229">
    <property type="entry name" value="NODULATION PROTEIN J"/>
    <property type="match status" value="1"/>
</dbReference>
<feature type="transmembrane region" description="Helical" evidence="5">
    <location>
        <begin position="109"/>
        <end position="129"/>
    </location>
</feature>
<keyword evidence="3 5" id="KW-1133">Transmembrane helix</keyword>
<dbReference type="PANTHER" id="PTHR43229:SF2">
    <property type="entry name" value="NODULATION PROTEIN J"/>
    <property type="match status" value="1"/>
</dbReference>
<keyword evidence="4 5" id="KW-0472">Membrane</keyword>
<dbReference type="Proteomes" id="UP000033096">
    <property type="component" value="Chromosome"/>
</dbReference>
<evidence type="ECO:0000256" key="2">
    <source>
        <dbReference type="ARBA" id="ARBA00022692"/>
    </source>
</evidence>
<dbReference type="InterPro" id="IPR047817">
    <property type="entry name" value="ABC2_TM_bact-type"/>
</dbReference>
<dbReference type="RefSeq" id="WP_048122962.1">
    <property type="nucleotide sequence ID" value="NZ_CP009520.1"/>
</dbReference>
<accession>A0A0E3Q8S3</accession>
<dbReference type="PATRIC" id="fig|1434123.4.peg.3974"/>
<comment type="subcellular location">
    <subcellularLocation>
        <location evidence="1">Membrane</location>
        <topology evidence="1">Multi-pass membrane protein</topology>
    </subcellularLocation>
</comment>
<evidence type="ECO:0000256" key="1">
    <source>
        <dbReference type="ARBA" id="ARBA00004141"/>
    </source>
</evidence>
<feature type="transmembrane region" description="Helical" evidence="5">
    <location>
        <begin position="186"/>
        <end position="204"/>
    </location>
</feature>
<organism evidence="7 8">
    <name type="scientific">Methanosarcina vacuolata Z-761</name>
    <dbReference type="NCBI Taxonomy" id="1434123"/>
    <lineage>
        <taxon>Archaea</taxon>
        <taxon>Methanobacteriati</taxon>
        <taxon>Methanobacteriota</taxon>
        <taxon>Stenosarchaea group</taxon>
        <taxon>Methanomicrobia</taxon>
        <taxon>Methanosarcinales</taxon>
        <taxon>Methanosarcinaceae</taxon>
        <taxon>Methanosarcina</taxon>
    </lineage>
</organism>
<dbReference type="InterPro" id="IPR051784">
    <property type="entry name" value="Nod_factor_ABC_transporter"/>
</dbReference>
<dbReference type="GO" id="GO:0140359">
    <property type="term" value="F:ABC-type transporter activity"/>
    <property type="evidence" value="ECO:0007669"/>
    <property type="project" value="InterPro"/>
</dbReference>
<dbReference type="PIRSF" id="PIRSF006648">
    <property type="entry name" value="DrrB"/>
    <property type="match status" value="1"/>
</dbReference>
<dbReference type="GeneID" id="24811770"/>
<protein>
    <submittedName>
        <fullName evidence="7">ABC transporter, permease protein</fullName>
    </submittedName>
</protein>
<feature type="transmembrane region" description="Helical" evidence="5">
    <location>
        <begin position="210"/>
        <end position="231"/>
    </location>
</feature>
<evidence type="ECO:0000256" key="3">
    <source>
        <dbReference type="ARBA" id="ARBA00022989"/>
    </source>
</evidence>
<keyword evidence="2 5" id="KW-0812">Transmembrane</keyword>
<feature type="transmembrane region" description="Helical" evidence="5">
    <location>
        <begin position="243"/>
        <end position="270"/>
    </location>
</feature>
<dbReference type="EMBL" id="CP009520">
    <property type="protein sequence ID" value="AKB45507.1"/>
    <property type="molecule type" value="Genomic_DNA"/>
</dbReference>
<feature type="transmembrane region" description="Helical" evidence="5">
    <location>
        <begin position="149"/>
        <end position="174"/>
    </location>
</feature>
<dbReference type="PROSITE" id="PS51012">
    <property type="entry name" value="ABC_TM2"/>
    <property type="match status" value="1"/>
</dbReference>
<gene>
    <name evidence="7" type="ORF">MSVAZ_3238</name>
</gene>
<feature type="transmembrane region" description="Helical" evidence="5">
    <location>
        <begin position="63"/>
        <end position="89"/>
    </location>
</feature>
<evidence type="ECO:0000259" key="6">
    <source>
        <dbReference type="PROSITE" id="PS51012"/>
    </source>
</evidence>
<feature type="domain" description="ABC transmembrane type-2" evidence="6">
    <location>
        <begin position="21"/>
        <end position="275"/>
    </location>
</feature>
<evidence type="ECO:0000313" key="7">
    <source>
        <dbReference type="EMBL" id="AKB45507.1"/>
    </source>
</evidence>
<dbReference type="GO" id="GO:0043190">
    <property type="term" value="C:ATP-binding cassette (ABC) transporter complex"/>
    <property type="evidence" value="ECO:0007669"/>
    <property type="project" value="InterPro"/>
</dbReference>
<dbReference type="Pfam" id="PF01061">
    <property type="entry name" value="ABC2_membrane"/>
    <property type="match status" value="1"/>
</dbReference>
<dbReference type="HOGENOM" id="CLU_039483_2_3_2"/>
<keyword evidence="8" id="KW-1185">Reference proteome</keyword>
<name>A0A0E3Q8S3_9EURY</name>
<evidence type="ECO:0000313" key="8">
    <source>
        <dbReference type="Proteomes" id="UP000033096"/>
    </source>
</evidence>
<proteinExistence type="predicted"/>
<evidence type="ECO:0000256" key="5">
    <source>
        <dbReference type="SAM" id="Phobius"/>
    </source>
</evidence>
<dbReference type="KEGG" id="mvc:MSVAZ_3238"/>
<evidence type="ECO:0000256" key="4">
    <source>
        <dbReference type="ARBA" id="ARBA00023136"/>
    </source>
</evidence>